<evidence type="ECO:0000313" key="1">
    <source>
        <dbReference type="EMBL" id="CAA9386924.1"/>
    </source>
</evidence>
<dbReference type="EMBL" id="CADCUT010000019">
    <property type="protein sequence ID" value="CAA9386924.1"/>
    <property type="molecule type" value="Genomic_DNA"/>
</dbReference>
<accession>A0A6J4NFX6</accession>
<gene>
    <name evidence="1" type="ORF">AVDCRST_MAG03-319</name>
</gene>
<name>A0A6J4NFX6_9ACTN</name>
<organism evidence="1">
    <name type="scientific">uncultured Rubrobacteraceae bacterium</name>
    <dbReference type="NCBI Taxonomy" id="349277"/>
    <lineage>
        <taxon>Bacteria</taxon>
        <taxon>Bacillati</taxon>
        <taxon>Actinomycetota</taxon>
        <taxon>Rubrobacteria</taxon>
        <taxon>Rubrobacterales</taxon>
        <taxon>Rubrobacteraceae</taxon>
        <taxon>environmental samples</taxon>
    </lineage>
</organism>
<protein>
    <submittedName>
        <fullName evidence="1">Uncharacterized protein</fullName>
    </submittedName>
</protein>
<sequence length="71" mass="7567">MDHLPSDGPWRRSRWATTVRFTCVVSPTAPDAAGRPGAGGSVLSAGTTRLERAATPQWQLIYSTNPAASTR</sequence>
<reference evidence="1" key="1">
    <citation type="submission" date="2020-02" db="EMBL/GenBank/DDBJ databases">
        <authorList>
            <person name="Meier V. D."/>
        </authorList>
    </citation>
    <scope>NUCLEOTIDE SEQUENCE</scope>
    <source>
        <strain evidence="1">AVDCRST_MAG03</strain>
    </source>
</reference>
<dbReference type="AlphaFoldDB" id="A0A6J4NFX6"/>
<proteinExistence type="predicted"/>